<gene>
    <name evidence="4" type="ORF">G7068_10985</name>
</gene>
<keyword evidence="2" id="KW-0472">Membrane</keyword>
<dbReference type="InterPro" id="IPR047589">
    <property type="entry name" value="DUF11_rpt"/>
</dbReference>
<evidence type="ECO:0000313" key="4">
    <source>
        <dbReference type="EMBL" id="QIK64838.1"/>
    </source>
</evidence>
<evidence type="ECO:0000256" key="2">
    <source>
        <dbReference type="SAM" id="Phobius"/>
    </source>
</evidence>
<feature type="transmembrane region" description="Helical" evidence="2">
    <location>
        <begin position="194"/>
        <end position="216"/>
    </location>
</feature>
<dbReference type="GO" id="GO:0005975">
    <property type="term" value="P:carbohydrate metabolic process"/>
    <property type="evidence" value="ECO:0007669"/>
    <property type="project" value="UniProtKB-ARBA"/>
</dbReference>
<dbReference type="InterPro" id="IPR057687">
    <property type="entry name" value="DUF7927"/>
</dbReference>
<dbReference type="KEGG" id="lvi:G7068_10985"/>
<protein>
    <submittedName>
        <fullName evidence="4">DUF11 domain-containing protein</fullName>
    </submittedName>
</protein>
<dbReference type="EMBL" id="CP049863">
    <property type="protein sequence ID" value="QIK64838.1"/>
    <property type="molecule type" value="Genomic_DNA"/>
</dbReference>
<dbReference type="Proteomes" id="UP000502677">
    <property type="component" value="Chromosome"/>
</dbReference>
<evidence type="ECO:0000259" key="3">
    <source>
        <dbReference type="Pfam" id="PF25549"/>
    </source>
</evidence>
<sequence length="222" mass="22798">MADSGDVEDHQLLLPAPHNAFAVTKTASSNTAHPGDTVKYTLKVVNTGNLDYTADKPASLTDDLSQVLDDARFNNDATEGATLTGSTLSWSGPLAVGETVTITYTVTVNDPATGDKTLTNVVIPDQQTGGGCEAEAECKTTTTVTPPVITPPPVTPPAVTPPMKPGGPKTTDQPQPPEKSQGPTSTLAHTGLDAAGIGGITGIALATILLGGILLLRRHKTR</sequence>
<feature type="domain" description="DUF7927" evidence="3">
    <location>
        <begin position="27"/>
        <end position="139"/>
    </location>
</feature>
<dbReference type="Pfam" id="PF25549">
    <property type="entry name" value="DUF7927"/>
    <property type="match status" value="1"/>
</dbReference>
<dbReference type="AlphaFoldDB" id="A0A6G7XKD6"/>
<dbReference type="Gene3D" id="2.60.40.10">
    <property type="entry name" value="Immunoglobulins"/>
    <property type="match status" value="1"/>
</dbReference>
<keyword evidence="5" id="KW-1185">Reference proteome</keyword>
<proteinExistence type="predicted"/>
<dbReference type="NCBIfam" id="TIGR01451">
    <property type="entry name" value="B_ant_repeat"/>
    <property type="match status" value="1"/>
</dbReference>
<evidence type="ECO:0000313" key="5">
    <source>
        <dbReference type="Proteomes" id="UP000502677"/>
    </source>
</evidence>
<accession>A0A6G7XKD6</accession>
<reference evidence="4 5" key="1">
    <citation type="submission" date="2020-03" db="EMBL/GenBank/DDBJ databases">
        <title>Leucobacter sp. nov., isolated from beetles.</title>
        <authorList>
            <person name="Hyun D.-W."/>
            <person name="Bae J.-W."/>
        </authorList>
    </citation>
    <scope>NUCLEOTIDE SEQUENCE [LARGE SCALE GENOMIC DNA]</scope>
    <source>
        <strain evidence="4 5">HDW9C</strain>
    </source>
</reference>
<keyword evidence="2" id="KW-0812">Transmembrane</keyword>
<keyword evidence="2" id="KW-1133">Transmembrane helix</keyword>
<dbReference type="InterPro" id="IPR013783">
    <property type="entry name" value="Ig-like_fold"/>
</dbReference>
<organism evidence="4 5">
    <name type="scientific">Leucobacter viscericola</name>
    <dbReference type="NCBI Taxonomy" id="2714935"/>
    <lineage>
        <taxon>Bacteria</taxon>
        <taxon>Bacillati</taxon>
        <taxon>Actinomycetota</taxon>
        <taxon>Actinomycetes</taxon>
        <taxon>Micrococcales</taxon>
        <taxon>Microbacteriaceae</taxon>
        <taxon>Leucobacter</taxon>
    </lineage>
</organism>
<name>A0A6G7XKD6_9MICO</name>
<feature type="compositionally biased region" description="Pro residues" evidence="1">
    <location>
        <begin position="148"/>
        <end position="165"/>
    </location>
</feature>
<feature type="region of interest" description="Disordered" evidence="1">
    <location>
        <begin position="143"/>
        <end position="190"/>
    </location>
</feature>
<evidence type="ECO:0000256" key="1">
    <source>
        <dbReference type="SAM" id="MobiDB-lite"/>
    </source>
</evidence>